<accession>A0A1I7ZBG2</accession>
<dbReference type="Proteomes" id="UP000095287">
    <property type="component" value="Unplaced"/>
</dbReference>
<keyword evidence="2" id="KW-1185">Reference proteome</keyword>
<evidence type="ECO:0000256" key="1">
    <source>
        <dbReference type="SAM" id="MobiDB-lite"/>
    </source>
</evidence>
<name>A0A1I7ZBG2_9BILA</name>
<organism evidence="2 3">
    <name type="scientific">Steinernema glaseri</name>
    <dbReference type="NCBI Taxonomy" id="37863"/>
    <lineage>
        <taxon>Eukaryota</taxon>
        <taxon>Metazoa</taxon>
        <taxon>Ecdysozoa</taxon>
        <taxon>Nematoda</taxon>
        <taxon>Chromadorea</taxon>
        <taxon>Rhabditida</taxon>
        <taxon>Tylenchina</taxon>
        <taxon>Panagrolaimomorpha</taxon>
        <taxon>Strongyloidoidea</taxon>
        <taxon>Steinernematidae</taxon>
        <taxon>Steinernema</taxon>
    </lineage>
</organism>
<evidence type="ECO:0000313" key="3">
    <source>
        <dbReference type="WBParaSite" id="L893_g24726.t1"/>
    </source>
</evidence>
<reference evidence="3" key="1">
    <citation type="submission" date="2016-11" db="UniProtKB">
        <authorList>
            <consortium name="WormBaseParasite"/>
        </authorList>
    </citation>
    <scope>IDENTIFICATION</scope>
</reference>
<feature type="compositionally biased region" description="Polar residues" evidence="1">
    <location>
        <begin position="1"/>
        <end position="25"/>
    </location>
</feature>
<feature type="compositionally biased region" description="Basic and acidic residues" evidence="1">
    <location>
        <begin position="101"/>
        <end position="111"/>
    </location>
</feature>
<feature type="region of interest" description="Disordered" evidence="1">
    <location>
        <begin position="1"/>
        <end position="47"/>
    </location>
</feature>
<dbReference type="WBParaSite" id="L893_g24726.t1">
    <property type="protein sequence ID" value="L893_g24726.t1"/>
    <property type="gene ID" value="L893_g24726"/>
</dbReference>
<proteinExistence type="predicted"/>
<dbReference type="AlphaFoldDB" id="A0A1I7ZBG2"/>
<evidence type="ECO:0000313" key="2">
    <source>
        <dbReference type="Proteomes" id="UP000095287"/>
    </source>
</evidence>
<feature type="region of interest" description="Disordered" evidence="1">
    <location>
        <begin position="101"/>
        <end position="139"/>
    </location>
</feature>
<feature type="compositionally biased region" description="Low complexity" evidence="1">
    <location>
        <begin position="118"/>
        <end position="130"/>
    </location>
</feature>
<protein>
    <submittedName>
        <fullName evidence="3">Uncharacterized protein</fullName>
    </submittedName>
</protein>
<sequence length="191" mass="21043">MLFTSGGSRSPNSHIATFNPSNDLPLSQEDRSGRSTPSSTGSAGLTITTEPLIPGQWTNVNSKVRIKQLTVSETKAIFALQKSQHEERRVSVSATFKAPEKKEKKIEKTMDEAAESGTTTGTKRVTTTTETIHHRIPDSPGSRSNYGEFYCFPFAALIARPCWCVLSSTTPLTRTRMEKTTTTRRTRSTVT</sequence>